<dbReference type="OrthoDB" id="675068at2759"/>
<reference evidence="1 2" key="1">
    <citation type="journal article" date="2016" name="Sci. Rep.">
        <title>The genome sequence of the outbreeding globe artichoke constructed de novo incorporating a phase-aware low-pass sequencing strategy of F1 progeny.</title>
        <authorList>
            <person name="Scaglione D."/>
            <person name="Reyes-Chin-Wo S."/>
            <person name="Acquadro A."/>
            <person name="Froenicke L."/>
            <person name="Portis E."/>
            <person name="Beitel C."/>
            <person name="Tirone M."/>
            <person name="Mauro R."/>
            <person name="Lo Monaco A."/>
            <person name="Mauromicale G."/>
            <person name="Faccioli P."/>
            <person name="Cattivelli L."/>
            <person name="Rieseberg L."/>
            <person name="Michelmore R."/>
            <person name="Lanteri S."/>
        </authorList>
    </citation>
    <scope>NUCLEOTIDE SEQUENCE [LARGE SCALE GENOMIC DNA]</scope>
    <source>
        <strain evidence="1">2C</strain>
    </source>
</reference>
<dbReference type="PANTHER" id="PTHR47594">
    <property type="entry name" value="PPR CONTAINING PLANT-LIKE PROTEIN"/>
    <property type="match status" value="1"/>
</dbReference>
<dbReference type="Proteomes" id="UP000243975">
    <property type="component" value="Unassembled WGS sequence"/>
</dbReference>
<dbReference type="STRING" id="59895.A0A103XW41"/>
<dbReference type="GO" id="GO:1990825">
    <property type="term" value="F:sequence-specific mRNA binding"/>
    <property type="evidence" value="ECO:0007669"/>
    <property type="project" value="EnsemblPlants"/>
</dbReference>
<accession>A0A103XW41</accession>
<dbReference type="PANTHER" id="PTHR47594:SF3">
    <property type="entry name" value="PROTEIN THYLAKOID ASSEMBLY 8, CHLOROPLASTIC"/>
    <property type="match status" value="1"/>
</dbReference>
<dbReference type="Gramene" id="KVH97988">
    <property type="protein sequence ID" value="KVH97988"/>
    <property type="gene ID" value="Ccrd_023796"/>
</dbReference>
<keyword evidence="2" id="KW-1185">Reference proteome</keyword>
<protein>
    <recommendedName>
        <fullName evidence="3">Pentatricopeptide repeat-containing protein</fullName>
    </recommendedName>
</protein>
<comment type="caution">
    <text evidence="1">The sequence shown here is derived from an EMBL/GenBank/DDBJ whole genome shotgun (WGS) entry which is preliminary data.</text>
</comment>
<dbReference type="GO" id="GO:0009793">
    <property type="term" value="P:embryo development ending in seed dormancy"/>
    <property type="evidence" value="ECO:0007669"/>
    <property type="project" value="EnsemblPlants"/>
</dbReference>
<gene>
    <name evidence="1" type="ORF">Ccrd_023796</name>
</gene>
<dbReference type="GO" id="GO:0000373">
    <property type="term" value="P:Group II intron splicing"/>
    <property type="evidence" value="ECO:0007669"/>
    <property type="project" value="EnsemblPlants"/>
</dbReference>
<sequence length="235" mass="25921">MASSLRLHLPFSSPYHHRSAAIHLAAKSIRHLTIRCGPRDNRGPLHKGRTLSIEAIQAVQSLKRSHRSDPANNDAVSKTLSRLVKSDVVAAFNELIRQDQFDLALKVFSAIRSEDWYKTELSLYAKLVSSMASKGMADDIDRLILDVEPEAVISADSKGLITLIKALIAADRAESTVVIYEMMKAGGWGCNSVTDDYLGKVLSRGLRRLGKKKVADEIDREIGRVSGGILENMRV</sequence>
<dbReference type="InterPro" id="IPR011990">
    <property type="entry name" value="TPR-like_helical_dom_sf"/>
</dbReference>
<dbReference type="Gene3D" id="1.25.40.10">
    <property type="entry name" value="Tetratricopeptide repeat domain"/>
    <property type="match status" value="1"/>
</dbReference>
<evidence type="ECO:0008006" key="3">
    <source>
        <dbReference type="Google" id="ProtNLM"/>
    </source>
</evidence>
<evidence type="ECO:0000313" key="2">
    <source>
        <dbReference type="Proteomes" id="UP000243975"/>
    </source>
</evidence>
<proteinExistence type="predicted"/>
<dbReference type="AlphaFoldDB" id="A0A103XW41"/>
<dbReference type="EMBL" id="LEKV01003814">
    <property type="protein sequence ID" value="KVH97988.1"/>
    <property type="molecule type" value="Genomic_DNA"/>
</dbReference>
<dbReference type="InterPro" id="IPR044190">
    <property type="entry name" value="THA8-like"/>
</dbReference>
<dbReference type="GO" id="GO:0009658">
    <property type="term" value="P:chloroplast organization"/>
    <property type="evidence" value="ECO:0007669"/>
    <property type="project" value="EnsemblPlants"/>
</dbReference>
<name>A0A103XW41_CYNCS</name>
<dbReference type="GO" id="GO:0009507">
    <property type="term" value="C:chloroplast"/>
    <property type="evidence" value="ECO:0007669"/>
    <property type="project" value="EnsemblPlants"/>
</dbReference>
<evidence type="ECO:0000313" key="1">
    <source>
        <dbReference type="EMBL" id="KVH97988.1"/>
    </source>
</evidence>
<dbReference type="OMA" id="VRIYGMM"/>
<organism evidence="1 2">
    <name type="scientific">Cynara cardunculus var. scolymus</name>
    <name type="common">Globe artichoke</name>
    <name type="synonym">Cynara scolymus</name>
    <dbReference type="NCBI Taxonomy" id="59895"/>
    <lineage>
        <taxon>Eukaryota</taxon>
        <taxon>Viridiplantae</taxon>
        <taxon>Streptophyta</taxon>
        <taxon>Embryophyta</taxon>
        <taxon>Tracheophyta</taxon>
        <taxon>Spermatophyta</taxon>
        <taxon>Magnoliopsida</taxon>
        <taxon>eudicotyledons</taxon>
        <taxon>Gunneridae</taxon>
        <taxon>Pentapetalae</taxon>
        <taxon>asterids</taxon>
        <taxon>campanulids</taxon>
        <taxon>Asterales</taxon>
        <taxon>Asteraceae</taxon>
        <taxon>Carduoideae</taxon>
        <taxon>Cardueae</taxon>
        <taxon>Carduinae</taxon>
        <taxon>Cynara</taxon>
    </lineage>
</organism>